<gene>
    <name evidence="1" type="ORF">ES420910_102</name>
    <name evidence="2" type="ORF">Np200711_102</name>
</gene>
<dbReference type="Proteomes" id="UP000226130">
    <property type="component" value="Segment"/>
</dbReference>
<dbReference type="SMR" id="A0A1D7SEI2"/>
<name>A0A1D7SEI2_9CAUD</name>
<dbReference type="Proteomes" id="UP000225178">
    <property type="component" value="Segment"/>
</dbReference>
<dbReference type="EMBL" id="KX349293">
    <property type="protein sequence ID" value="AOO12048.1"/>
    <property type="molecule type" value="Genomic_DNA"/>
</dbReference>
<evidence type="ECO:0000313" key="1">
    <source>
        <dbReference type="EMBL" id="AOO11583.1"/>
    </source>
</evidence>
<dbReference type="PANTHER" id="PTHR43747:SF4">
    <property type="entry name" value="FLAVIN-DEPENDENT TRYPTOPHAN HALOGENASE"/>
    <property type="match status" value="1"/>
</dbReference>
<evidence type="ECO:0000313" key="4">
    <source>
        <dbReference type="Proteomes" id="UP000226130"/>
    </source>
</evidence>
<proteinExistence type="predicted"/>
<evidence type="ECO:0000313" key="2">
    <source>
        <dbReference type="EMBL" id="AOO12048.1"/>
    </source>
</evidence>
<evidence type="ECO:0000313" key="3">
    <source>
        <dbReference type="Proteomes" id="UP000225178"/>
    </source>
</evidence>
<protein>
    <submittedName>
        <fullName evidence="2">Tryptophan halogenase</fullName>
    </submittedName>
</protein>
<dbReference type="Pfam" id="PF04820">
    <property type="entry name" value="Trp_halogenase"/>
    <property type="match status" value="1"/>
</dbReference>
<dbReference type="InterPro" id="IPR050816">
    <property type="entry name" value="Flavin-dep_Halogenase_NPB"/>
</dbReference>
<organism evidence="2 4">
    <name type="scientific">Cyanophage S-RIM44</name>
    <dbReference type="NCBI Taxonomy" id="1278485"/>
    <lineage>
        <taxon>Viruses</taxon>
        <taxon>Duplodnaviria</taxon>
        <taxon>Heunggongvirae</taxon>
        <taxon>Uroviricota</taxon>
        <taxon>Caudoviricetes</taxon>
        <taxon>Pantevenvirales</taxon>
        <taxon>Kyanoviridae</taxon>
        <taxon>Vellamovirus</taxon>
        <taxon>Vellamovirus rhodeisland44</taxon>
    </lineage>
</organism>
<reference evidence="3 4" key="1">
    <citation type="journal article" date="2016" name="Environ. Microbiol.">
        <title>Genomic diversification of marine cyanophages into stable ecotypes.</title>
        <authorList>
            <person name="Marston M.F."/>
            <person name="Martiny J.B."/>
        </authorList>
    </citation>
    <scope>NUCLEOTIDE SEQUENCE [LARGE SCALE GENOMIC DNA]</scope>
    <source>
        <strain evidence="1">ES_42_0910</strain>
        <strain evidence="2">Np_20_0711</strain>
    </source>
</reference>
<dbReference type="Gene3D" id="3.50.50.60">
    <property type="entry name" value="FAD/NAD(P)-binding domain"/>
    <property type="match status" value="1"/>
</dbReference>
<sequence length="540" mass="62302">MKVEKIVIVGGGSSGWMTAALLAKQLPHIDLTVIEPEDIPTVGVGESTLGHINRYMKMIGILDREKEWMPYCAATYKVSIQFTDFTHIGDRYQYPFGQMDYSNDISLQDYAYIKAKHPEFEVPYANFYNPIAYLADNNKMTADSRVIRNFDFNYDTSYHFDAARFGEWLKMNICEPEGVTVIRDSVEDINVNDDGIESLVLKKDKSKITADLFIDCTGFKSLLLEQTMGSEFVSFSDVLPNDKAIATKIPYVDKKKEIHNVTDCHALSAGWVWDIPLWHRRGTGYVYSSKYISREDAETEFRAHLAKTLDPKRAEEAEFFEIDIRHGKRKRAWVKNVVGIGLSYGFLEPLESTGLFTTHENAIMLVNTLERRSGFVSKVDVDGYNYAADHIIECFKSFIQFHYSLSQREDSQYWKDQIYNTPLYYNDDPTDITLTSPRLYKEYLHAVNVANVSEDLQGLNYIAGGMGYNHVGPSETNFRLSKQYADPSRINKGMVVSRQTRDYVMRQIVNMQSTYEFLQNNVYFEYISTERKYTPKEYNF</sequence>
<dbReference type="EMBL" id="KX349291">
    <property type="protein sequence ID" value="AOO11583.1"/>
    <property type="molecule type" value="Genomic_DNA"/>
</dbReference>
<dbReference type="SUPFAM" id="SSF51905">
    <property type="entry name" value="FAD/NAD(P)-binding domain"/>
    <property type="match status" value="1"/>
</dbReference>
<accession>A0A1D7SEI2</accession>
<dbReference type="InterPro" id="IPR036188">
    <property type="entry name" value="FAD/NAD-bd_sf"/>
</dbReference>
<dbReference type="GO" id="GO:0004497">
    <property type="term" value="F:monooxygenase activity"/>
    <property type="evidence" value="ECO:0007669"/>
    <property type="project" value="InterPro"/>
</dbReference>
<dbReference type="PANTHER" id="PTHR43747">
    <property type="entry name" value="FAD-BINDING PROTEIN"/>
    <property type="match status" value="1"/>
</dbReference>
<dbReference type="InterPro" id="IPR006905">
    <property type="entry name" value="Flavin_halogenase"/>
</dbReference>